<reference evidence="2" key="1">
    <citation type="submission" date="2022-11" db="EMBL/GenBank/DDBJ databases">
        <authorList>
            <person name="Petersen C."/>
        </authorList>
    </citation>
    <scope>NUCLEOTIDE SEQUENCE</scope>
    <source>
        <strain evidence="2">IBT 21917</strain>
    </source>
</reference>
<proteinExistence type="predicted"/>
<feature type="compositionally biased region" description="Polar residues" evidence="1">
    <location>
        <begin position="102"/>
        <end position="120"/>
    </location>
</feature>
<evidence type="ECO:0000313" key="3">
    <source>
        <dbReference type="Proteomes" id="UP001146351"/>
    </source>
</evidence>
<name>A0A9W9IRX0_9EURO</name>
<protein>
    <submittedName>
        <fullName evidence="2">Uncharacterized protein</fullName>
    </submittedName>
</protein>
<evidence type="ECO:0000256" key="1">
    <source>
        <dbReference type="SAM" id="MobiDB-lite"/>
    </source>
</evidence>
<feature type="region of interest" description="Disordered" evidence="1">
    <location>
        <begin position="1"/>
        <end position="24"/>
    </location>
</feature>
<comment type="caution">
    <text evidence="2">The sequence shown here is derived from an EMBL/GenBank/DDBJ whole genome shotgun (WGS) entry which is preliminary data.</text>
</comment>
<accession>A0A9W9IRX0</accession>
<reference evidence="2" key="2">
    <citation type="journal article" date="2023" name="IMA Fungus">
        <title>Comparative genomic study of the Penicillium genus elucidates a diverse pangenome and 15 lateral gene transfer events.</title>
        <authorList>
            <person name="Petersen C."/>
            <person name="Sorensen T."/>
            <person name="Nielsen M.R."/>
            <person name="Sondergaard T.E."/>
            <person name="Sorensen J.L."/>
            <person name="Fitzpatrick D.A."/>
            <person name="Frisvad J.C."/>
            <person name="Nielsen K.L."/>
        </authorList>
    </citation>
    <scope>NUCLEOTIDE SEQUENCE</scope>
    <source>
        <strain evidence="2">IBT 21917</strain>
    </source>
</reference>
<dbReference type="AlphaFoldDB" id="A0A9W9IRX0"/>
<gene>
    <name evidence="2" type="ORF">N7492_000463</name>
</gene>
<keyword evidence="3" id="KW-1185">Reference proteome</keyword>
<dbReference type="Proteomes" id="UP001146351">
    <property type="component" value="Unassembled WGS sequence"/>
</dbReference>
<feature type="region of interest" description="Disordered" evidence="1">
    <location>
        <begin position="91"/>
        <end position="127"/>
    </location>
</feature>
<evidence type="ECO:0000313" key="2">
    <source>
        <dbReference type="EMBL" id="KAJ5182847.1"/>
    </source>
</evidence>
<dbReference type="EMBL" id="JAPQKO010000001">
    <property type="protein sequence ID" value="KAJ5182847.1"/>
    <property type="molecule type" value="Genomic_DNA"/>
</dbReference>
<sequence>MFSRSGNPFTPRGQLSKKKKHPETDFMFGGLGPSVLTLAYLPSPYPWSRYPGPHRYFPVKIEIEAWTKSIQRGSSPKTGIEPSQFSRHWAPQGQALRGQPDYSDQSATFYLPPSTGSSVPSPIREGPKRAMIPIGAQWRGGGHKPWEMIQALGSGVPSIIGERMGDGMMTP</sequence>
<organism evidence="2 3">
    <name type="scientific">Penicillium capsulatum</name>
    <dbReference type="NCBI Taxonomy" id="69766"/>
    <lineage>
        <taxon>Eukaryota</taxon>
        <taxon>Fungi</taxon>
        <taxon>Dikarya</taxon>
        <taxon>Ascomycota</taxon>
        <taxon>Pezizomycotina</taxon>
        <taxon>Eurotiomycetes</taxon>
        <taxon>Eurotiomycetidae</taxon>
        <taxon>Eurotiales</taxon>
        <taxon>Aspergillaceae</taxon>
        <taxon>Penicillium</taxon>
    </lineage>
</organism>